<dbReference type="EMBL" id="NOXF01000022">
    <property type="protein sequence ID" value="PEQ23271.1"/>
    <property type="molecule type" value="Genomic_DNA"/>
</dbReference>
<evidence type="ECO:0000313" key="7">
    <source>
        <dbReference type="EMBL" id="EDO62959.1"/>
    </source>
</evidence>
<feature type="transmembrane region" description="Helical" evidence="5">
    <location>
        <begin position="102"/>
        <end position="120"/>
    </location>
</feature>
<reference evidence="8 10" key="3">
    <citation type="submission" date="2017-07" db="EMBL/GenBank/DDBJ databases">
        <title>Prevalence of linear plasmids in Cutibacterium (Propionibacterium) acnes isolates obtained from prostatic tissue.</title>
        <authorList>
            <person name="Davidsson S."/>
            <person name="Carlsson J."/>
            <person name="Molling P."/>
            <person name="Andren O."/>
            <person name="Andersson S.-O."/>
            <person name="Brzuszkiewicz E."/>
            <person name="Poehlein A."/>
            <person name="Al-Zeer M."/>
            <person name="Brinkmann V."/>
            <person name="Scavenius C."/>
            <person name="Nazipi S."/>
            <person name="Soderquist B."/>
            <person name="Bruggemann H."/>
        </authorList>
    </citation>
    <scope>NUCLEOTIDE SEQUENCE [LARGE SCALE GENOMIC DNA]</scope>
    <source>
        <strain evidence="8 10">DSM 753</strain>
    </source>
</reference>
<dbReference type="EMBL" id="ABCB02000010">
    <property type="protein sequence ID" value="EDO62959.1"/>
    <property type="molecule type" value="Genomic_DNA"/>
</dbReference>
<protein>
    <submittedName>
        <fullName evidence="7">O-antigen polymerase</fullName>
    </submittedName>
</protein>
<evidence type="ECO:0000256" key="5">
    <source>
        <dbReference type="SAM" id="Phobius"/>
    </source>
</evidence>
<evidence type="ECO:0000313" key="8">
    <source>
        <dbReference type="EMBL" id="PEQ23271.1"/>
    </source>
</evidence>
<keyword evidence="4 5" id="KW-0472">Membrane</keyword>
<dbReference type="Proteomes" id="UP000003490">
    <property type="component" value="Unassembled WGS sequence"/>
</dbReference>
<proteinExistence type="predicted"/>
<evidence type="ECO:0000313" key="9">
    <source>
        <dbReference type="Proteomes" id="UP000003490"/>
    </source>
</evidence>
<evidence type="ECO:0000256" key="2">
    <source>
        <dbReference type="ARBA" id="ARBA00022692"/>
    </source>
</evidence>
<evidence type="ECO:0000256" key="4">
    <source>
        <dbReference type="ARBA" id="ARBA00023136"/>
    </source>
</evidence>
<keyword evidence="2 5" id="KW-0812">Transmembrane</keyword>
<feature type="transmembrane region" description="Helical" evidence="5">
    <location>
        <begin position="253"/>
        <end position="274"/>
    </location>
</feature>
<comment type="subcellular location">
    <subcellularLocation>
        <location evidence="1">Membrane</location>
        <topology evidence="1">Multi-pass membrane protein</topology>
    </subcellularLocation>
</comment>
<feature type="domain" description="O-antigen ligase-related" evidence="6">
    <location>
        <begin position="207"/>
        <end position="352"/>
    </location>
</feature>
<feature type="transmembrane region" description="Helical" evidence="5">
    <location>
        <begin position="127"/>
        <end position="150"/>
    </location>
</feature>
<dbReference type="Proteomes" id="UP000220611">
    <property type="component" value="Unassembled WGS sequence"/>
</dbReference>
<feature type="transmembrane region" description="Helical" evidence="5">
    <location>
        <begin position="200"/>
        <end position="218"/>
    </location>
</feature>
<sequence length="426" mass="48778">MIEKIMAAADCFGQWYQKLLKSCFFLSAIAVILFQPSYFTQLPVLDKVYDVLQILAGLCIGICYLAEIVRKRRINPIVALVAVYYGILILSTLLNQGDMKGILLRSANFVIICMMLDLIAVYNPKGLISSLLIVLEAMVYLNLVTILIFPEGLYASDYFSAYWFLGYKNQMINVMLPAACFGMIRYHMETEGKLEKNWKAWIRAFILILTTVLSAVLVHSGASILITGAMLIFWLFQGCFVDKLFNFRNYLILNILLFFVIVIFRMQNLFAFLIEDILHKNLTLTGRTVIWDRTLELIGEKPILGHGVPFYEDRKLQYAIETKWINKAAGLHAHDRFLETLYRGGIVLLIHYLAILLTTNHYLMKFRKLKGAKIIAFTLFVYLTGMITEFYDFSPMFFGLMTLSCYCDRFESAGMKDAENGTEGSI</sequence>
<dbReference type="InterPro" id="IPR051533">
    <property type="entry name" value="WaaL-like"/>
</dbReference>
<organism evidence="7 9">
    <name type="scientific">[Clostridium] leptum DSM 753</name>
    <dbReference type="NCBI Taxonomy" id="428125"/>
    <lineage>
        <taxon>Bacteria</taxon>
        <taxon>Bacillati</taxon>
        <taxon>Bacillota</taxon>
        <taxon>Clostridia</taxon>
        <taxon>Eubacteriales</taxon>
        <taxon>Oscillospiraceae</taxon>
        <taxon>Oscillospiraceae incertae sedis</taxon>
    </lineage>
</organism>
<evidence type="ECO:0000256" key="3">
    <source>
        <dbReference type="ARBA" id="ARBA00022989"/>
    </source>
</evidence>
<dbReference type="AlphaFoldDB" id="A7VNX8"/>
<gene>
    <name evidence="8" type="ORF">CH238_14680</name>
    <name evidence="7" type="ORF">CLOLEP_00254</name>
</gene>
<feature type="transmembrane region" description="Helical" evidence="5">
    <location>
        <begin position="20"/>
        <end position="39"/>
    </location>
</feature>
<dbReference type="Pfam" id="PF04932">
    <property type="entry name" value="Wzy_C"/>
    <property type="match status" value="1"/>
</dbReference>
<accession>A7VNX8</accession>
<feature type="transmembrane region" description="Helical" evidence="5">
    <location>
        <begin position="170"/>
        <end position="188"/>
    </location>
</feature>
<dbReference type="InterPro" id="IPR007016">
    <property type="entry name" value="O-antigen_ligase-rel_domated"/>
</dbReference>
<dbReference type="HOGENOM" id="CLU_661858_0_0_9"/>
<comment type="caution">
    <text evidence="7">The sequence shown here is derived from an EMBL/GenBank/DDBJ whole genome shotgun (WGS) entry which is preliminary data.</text>
</comment>
<feature type="transmembrane region" description="Helical" evidence="5">
    <location>
        <begin position="76"/>
        <end position="96"/>
    </location>
</feature>
<evidence type="ECO:0000256" key="1">
    <source>
        <dbReference type="ARBA" id="ARBA00004141"/>
    </source>
</evidence>
<keyword evidence="3 5" id="KW-1133">Transmembrane helix</keyword>
<dbReference type="eggNOG" id="COG3307">
    <property type="taxonomic scope" value="Bacteria"/>
</dbReference>
<name>A7VNX8_9FIRM</name>
<evidence type="ECO:0000259" key="6">
    <source>
        <dbReference type="Pfam" id="PF04932"/>
    </source>
</evidence>
<dbReference type="OrthoDB" id="2088465at2"/>
<reference evidence="7 9" key="2">
    <citation type="submission" date="2007-08" db="EMBL/GenBank/DDBJ databases">
        <authorList>
            <person name="Fulton L."/>
            <person name="Clifton S."/>
            <person name="Fulton B."/>
            <person name="Xu J."/>
            <person name="Minx P."/>
            <person name="Pepin K.H."/>
            <person name="Johnson M."/>
            <person name="Thiruvilangam P."/>
            <person name="Bhonagiri V."/>
            <person name="Nash W.E."/>
            <person name="Wang C."/>
            <person name="Mardis E.R."/>
            <person name="Wilson R.K."/>
        </authorList>
    </citation>
    <scope>NUCLEOTIDE SEQUENCE [LARGE SCALE GENOMIC DNA]</scope>
    <source>
        <strain evidence="7 9">DSM 753</strain>
    </source>
</reference>
<feature type="transmembrane region" description="Helical" evidence="5">
    <location>
        <begin position="224"/>
        <end position="241"/>
    </location>
</feature>
<dbReference type="PANTHER" id="PTHR37422:SF13">
    <property type="entry name" value="LIPOPOLYSACCHARIDE BIOSYNTHESIS PROTEIN PA4999-RELATED"/>
    <property type="match status" value="1"/>
</dbReference>
<dbReference type="GO" id="GO:0016020">
    <property type="term" value="C:membrane"/>
    <property type="evidence" value="ECO:0007669"/>
    <property type="project" value="UniProtKB-SubCell"/>
</dbReference>
<dbReference type="PANTHER" id="PTHR37422">
    <property type="entry name" value="TEICHURONIC ACID BIOSYNTHESIS PROTEIN TUAE"/>
    <property type="match status" value="1"/>
</dbReference>
<keyword evidence="10" id="KW-1185">Reference proteome</keyword>
<reference evidence="7 9" key="1">
    <citation type="submission" date="2007-08" db="EMBL/GenBank/DDBJ databases">
        <title>Draft genome sequence of Clostridium leptum (DSM 753).</title>
        <authorList>
            <person name="Sudarsanam P."/>
            <person name="Ley R."/>
            <person name="Guruge J."/>
            <person name="Turnbaugh P.J."/>
            <person name="Mahowald M."/>
            <person name="Liep D."/>
            <person name="Gordon J."/>
        </authorList>
    </citation>
    <scope>NUCLEOTIDE SEQUENCE [LARGE SCALE GENOMIC DNA]</scope>
    <source>
        <strain evidence="7 9">DSM 753</strain>
    </source>
</reference>
<feature type="transmembrane region" description="Helical" evidence="5">
    <location>
        <begin position="374"/>
        <end position="391"/>
    </location>
</feature>
<feature type="transmembrane region" description="Helical" evidence="5">
    <location>
        <begin position="51"/>
        <end position="69"/>
    </location>
</feature>
<evidence type="ECO:0000313" key="10">
    <source>
        <dbReference type="Proteomes" id="UP000220611"/>
    </source>
</evidence>
<feature type="transmembrane region" description="Helical" evidence="5">
    <location>
        <begin position="341"/>
        <end position="362"/>
    </location>
</feature>